<organism evidence="2">
    <name type="scientific">freshwater metagenome</name>
    <dbReference type="NCBI Taxonomy" id="449393"/>
    <lineage>
        <taxon>unclassified sequences</taxon>
        <taxon>metagenomes</taxon>
        <taxon>ecological metagenomes</taxon>
    </lineage>
</organism>
<dbReference type="AlphaFoldDB" id="A0A6J6PJR7"/>
<proteinExistence type="predicted"/>
<keyword evidence="1" id="KW-0472">Membrane</keyword>
<dbReference type="InterPro" id="IPR006626">
    <property type="entry name" value="PbH1"/>
</dbReference>
<dbReference type="SMART" id="SM00710">
    <property type="entry name" value="PbH1"/>
    <property type="match status" value="4"/>
</dbReference>
<protein>
    <submittedName>
        <fullName evidence="2">Unannotated protein</fullName>
    </submittedName>
</protein>
<keyword evidence="1" id="KW-1133">Transmembrane helix</keyword>
<accession>A0A6J6PJR7</accession>
<dbReference type="InterPro" id="IPR012334">
    <property type="entry name" value="Pectin_lyas_fold"/>
</dbReference>
<reference evidence="2" key="1">
    <citation type="submission" date="2020-05" db="EMBL/GenBank/DDBJ databases">
        <authorList>
            <person name="Chiriac C."/>
            <person name="Salcher M."/>
            <person name="Ghai R."/>
            <person name="Kavagutti S V."/>
        </authorList>
    </citation>
    <scope>NUCLEOTIDE SEQUENCE</scope>
</reference>
<dbReference type="Gene3D" id="2.160.20.10">
    <property type="entry name" value="Single-stranded right-handed beta-helix, Pectin lyase-like"/>
    <property type="match status" value="1"/>
</dbReference>
<feature type="transmembrane region" description="Helical" evidence="1">
    <location>
        <begin position="559"/>
        <end position="579"/>
    </location>
</feature>
<gene>
    <name evidence="2" type="ORF">UFOPK2579_00729</name>
</gene>
<sequence length="591" mass="64348">MRRSYLSSFALAIGLVLAVLAAPAVAHEERESQFPPGDGTVPVKRSYAQASDVIVVCKPDSRRRIARLPDAGVRRFNQRLLKDCEHRDIQAAVDAVKRQRTNIYVLPGVYREKPSWESPCMEGYDGGIIEYAQIVDCGEIINLVTIAGDDPDDPDITCDNQLCDLQISGTGTQPSDVTLRGGFTEDGDWIKHNGIKADRADGFYLENMKAVLFRENAFYVHETDGYVLDRIEAAQNDLYGVLTFTSDHGVISRCNAHHNGDSGIYPGSSADVNATSTTTGPLSRWAVEVKNCNMHHNSLGYSGTSGNSVYVHDNRIHHNGLGFIVESILGGHPGMPQDHGWFEDNKIYSNNENYYVDNVQAEDAPCQAATPEAVGHQRGIVCPAFGFPVGTGGMIIGNHNFVSSNQVWDNWRQGFMLFWVPPALMRGDYDPTHQQDNSNMNAFTKNEMGYSPDGKVLPNGIDFYWDEAGAGNCWQDNLVAPGKEVTHNSVRALPDCGNPSQWPIGNLIKTVSLVPCATYDRYSDPDPVACDWLVTPEKPATDAGAIGTNKQGSGLGGPVQLALVGGLTVAGSLALRLVVRRRSQAGHQVAA</sequence>
<dbReference type="InterPro" id="IPR011050">
    <property type="entry name" value="Pectin_lyase_fold/virulence"/>
</dbReference>
<dbReference type="EMBL" id="CAEZXR010000065">
    <property type="protein sequence ID" value="CAB4697093.1"/>
    <property type="molecule type" value="Genomic_DNA"/>
</dbReference>
<keyword evidence="1" id="KW-0812">Transmembrane</keyword>
<evidence type="ECO:0000256" key="1">
    <source>
        <dbReference type="SAM" id="Phobius"/>
    </source>
</evidence>
<evidence type="ECO:0000313" key="2">
    <source>
        <dbReference type="EMBL" id="CAB4697093.1"/>
    </source>
</evidence>
<dbReference type="SUPFAM" id="SSF51126">
    <property type="entry name" value="Pectin lyase-like"/>
    <property type="match status" value="1"/>
</dbReference>
<name>A0A6J6PJR7_9ZZZZ</name>